<evidence type="ECO:0000313" key="1">
    <source>
        <dbReference type="EMBL" id="ADQ17054.1"/>
    </source>
</evidence>
<dbReference type="AlphaFoldDB" id="E4RVJ0"/>
<name>E4RVJ0_LEAB4</name>
<reference key="1">
    <citation type="submission" date="2010-11" db="EMBL/GenBank/DDBJ databases">
        <title>The complete genome of Leadbetterella byssophila DSM 17132.</title>
        <authorList>
            <consortium name="US DOE Joint Genome Institute (JGI-PGF)"/>
            <person name="Lucas S."/>
            <person name="Copeland A."/>
            <person name="Lapidus A."/>
            <person name="Glavina del Rio T."/>
            <person name="Dalin E."/>
            <person name="Tice H."/>
            <person name="Bruce D."/>
            <person name="Goodwin L."/>
            <person name="Pitluck S."/>
            <person name="Kyrpides N."/>
            <person name="Mavromatis K."/>
            <person name="Ivanova N."/>
            <person name="Teshima H."/>
            <person name="Brettin T."/>
            <person name="Detter J.C."/>
            <person name="Han C."/>
            <person name="Tapia R."/>
            <person name="Land M."/>
            <person name="Hauser L."/>
            <person name="Markowitz V."/>
            <person name="Cheng J.-F."/>
            <person name="Hugenholtz P."/>
            <person name="Woyke T."/>
            <person name="Wu D."/>
            <person name="Tindall B."/>
            <person name="Pomrenke H.G."/>
            <person name="Brambilla E."/>
            <person name="Klenk H.-P."/>
            <person name="Eisen J.A."/>
        </authorList>
    </citation>
    <scope>NUCLEOTIDE SEQUENCE [LARGE SCALE GENOMIC DNA]</scope>
    <source>
        <strain>DSM 17132</strain>
    </source>
</reference>
<reference evidence="1 2" key="2">
    <citation type="journal article" date="2011" name="Stand. Genomic Sci.">
        <title>Complete genome sequence of Leadbetterella byssophila type strain (4M15).</title>
        <authorList>
            <person name="Abt B."/>
            <person name="Teshima H."/>
            <person name="Lucas S."/>
            <person name="Lapidus A."/>
            <person name="Del Rio T.G."/>
            <person name="Nolan M."/>
            <person name="Tice H."/>
            <person name="Cheng J.F."/>
            <person name="Pitluck S."/>
            <person name="Liolios K."/>
            <person name="Pagani I."/>
            <person name="Ivanova N."/>
            <person name="Mavromatis K."/>
            <person name="Pati A."/>
            <person name="Tapia R."/>
            <person name="Han C."/>
            <person name="Goodwin L."/>
            <person name="Chen A."/>
            <person name="Palaniappan K."/>
            <person name="Land M."/>
            <person name="Hauser L."/>
            <person name="Chang Y.J."/>
            <person name="Jeffries C.D."/>
            <person name="Rohde M."/>
            <person name="Goker M."/>
            <person name="Tindall B.J."/>
            <person name="Detter J.C."/>
            <person name="Woyke T."/>
            <person name="Bristow J."/>
            <person name="Eisen J.A."/>
            <person name="Markowitz V."/>
            <person name="Hugenholtz P."/>
            <person name="Klenk H.P."/>
            <person name="Kyrpides N.C."/>
        </authorList>
    </citation>
    <scope>NUCLEOTIDE SEQUENCE [LARGE SCALE GENOMIC DNA]</scope>
    <source>
        <strain evidence="2">DSM 17132 / JCM 16389 / KACC 11308 / NBRC 106382 / 4M15</strain>
    </source>
</reference>
<dbReference type="STRING" id="649349.Lbys_1335"/>
<sequence length="476" mass="54448">MIFESGSHVRARWIFLFFICFQIQGQVRYSVKIGGLYSVNQRAPFWIKSNQFGTVPDSSNTLFFEHAVQWSHKGLEWGAQMNVWSGHQARVLLPEIYGSYNVGGFRFLVGRKKQYHGWGDSTLSSGSMTWSGNALPIPEVQVSIPEYRRVWPKVLAIKGHYSHGWFGDQHFVKQYYLHQKSLYLRWGEGKVRFHTGIMHHAQWGGKPKYDPGPEGWLAHGQRFASGGKVYREVVFPFTNPPRDSAKVASFDFENRYGNHLGQLDWGLEGNMGSSVWKVYRQLPFETGQTFSSLGNLDDGVYGISLNRKKGVIRHLVLEFLHTTNQGLYRSGFLRFIGYKGRHYGRNQNYYFSHAQYLDGWSYEGRTLGSPFLLPNPDIRDEKTVDSPNYFANNNNIKAGYVGLKTQLNSVSMITKVSLSRNFGTYHKKIQADQFSLGHNMEIPVSGATIAVEVGIDHGDLIRDNFGIQLSWKKTWQ</sequence>
<evidence type="ECO:0000313" key="2">
    <source>
        <dbReference type="Proteomes" id="UP000007435"/>
    </source>
</evidence>
<dbReference type="HOGENOM" id="CLU_038260_0_0_10"/>
<accession>E4RVJ0</accession>
<dbReference type="eggNOG" id="ENOG502Z7NG">
    <property type="taxonomic scope" value="Bacteria"/>
</dbReference>
<dbReference type="Proteomes" id="UP000007435">
    <property type="component" value="Chromosome"/>
</dbReference>
<protein>
    <recommendedName>
        <fullName evidence="3">Capsule assembly protein Wzi</fullName>
    </recommendedName>
</protein>
<keyword evidence="2" id="KW-1185">Reference proteome</keyword>
<evidence type="ECO:0008006" key="3">
    <source>
        <dbReference type="Google" id="ProtNLM"/>
    </source>
</evidence>
<dbReference type="KEGG" id="lby:Lbys_1335"/>
<dbReference type="EMBL" id="CP002305">
    <property type="protein sequence ID" value="ADQ17054.1"/>
    <property type="molecule type" value="Genomic_DNA"/>
</dbReference>
<dbReference type="OrthoDB" id="596512at2"/>
<gene>
    <name evidence="1" type="ordered locus">Lbys_1335</name>
</gene>
<dbReference type="InterPro" id="IPR038636">
    <property type="entry name" value="Wzi_sf"/>
</dbReference>
<proteinExistence type="predicted"/>
<organism evidence="1 2">
    <name type="scientific">Leadbetterella byssophila (strain DSM 17132 / JCM 16389 / KACC 11308 / NBRC 106382 / 4M15)</name>
    <dbReference type="NCBI Taxonomy" id="649349"/>
    <lineage>
        <taxon>Bacteria</taxon>
        <taxon>Pseudomonadati</taxon>
        <taxon>Bacteroidota</taxon>
        <taxon>Cytophagia</taxon>
        <taxon>Cytophagales</taxon>
        <taxon>Leadbetterellaceae</taxon>
        <taxon>Leadbetterella</taxon>
    </lineage>
</organism>
<dbReference type="Gene3D" id="2.40.160.130">
    <property type="entry name" value="Capsule assembly protein Wzi"/>
    <property type="match status" value="1"/>
</dbReference>